<evidence type="ECO:0000313" key="2">
    <source>
        <dbReference type="EMBL" id="CAL1377988.1"/>
    </source>
</evidence>
<name>A0AAV2DWF9_9ROSI</name>
<protein>
    <submittedName>
        <fullName evidence="2">Uncharacterized protein</fullName>
    </submittedName>
</protein>
<keyword evidence="3" id="KW-1185">Reference proteome</keyword>
<accession>A0AAV2DWF9</accession>
<reference evidence="2 3" key="1">
    <citation type="submission" date="2024-04" db="EMBL/GenBank/DDBJ databases">
        <authorList>
            <person name="Fracassetti M."/>
        </authorList>
    </citation>
    <scope>NUCLEOTIDE SEQUENCE [LARGE SCALE GENOMIC DNA]</scope>
</reference>
<feature type="region of interest" description="Disordered" evidence="1">
    <location>
        <begin position="97"/>
        <end position="117"/>
    </location>
</feature>
<evidence type="ECO:0000256" key="1">
    <source>
        <dbReference type="SAM" id="MobiDB-lite"/>
    </source>
</evidence>
<dbReference type="Proteomes" id="UP001497516">
    <property type="component" value="Chromosome 3"/>
</dbReference>
<proteinExistence type="predicted"/>
<organism evidence="2 3">
    <name type="scientific">Linum trigynum</name>
    <dbReference type="NCBI Taxonomy" id="586398"/>
    <lineage>
        <taxon>Eukaryota</taxon>
        <taxon>Viridiplantae</taxon>
        <taxon>Streptophyta</taxon>
        <taxon>Embryophyta</taxon>
        <taxon>Tracheophyta</taxon>
        <taxon>Spermatophyta</taxon>
        <taxon>Magnoliopsida</taxon>
        <taxon>eudicotyledons</taxon>
        <taxon>Gunneridae</taxon>
        <taxon>Pentapetalae</taxon>
        <taxon>rosids</taxon>
        <taxon>fabids</taxon>
        <taxon>Malpighiales</taxon>
        <taxon>Linaceae</taxon>
        <taxon>Linum</taxon>
    </lineage>
</organism>
<dbReference type="EMBL" id="OZ034816">
    <property type="protein sequence ID" value="CAL1377988.1"/>
    <property type="molecule type" value="Genomic_DNA"/>
</dbReference>
<sequence>MLLIIMKEWLAQWNQYKEKYHCHVTQPPSSCDSDQRKALRSNTNIFRCCRTRNPFRRSCEGRTASTTRRPQERQRGGCLGLASRDESVLSSVLPKAPITFDGSHHRSHDQLGGCHDD</sequence>
<dbReference type="AlphaFoldDB" id="A0AAV2DWF9"/>
<evidence type="ECO:0000313" key="3">
    <source>
        <dbReference type="Proteomes" id="UP001497516"/>
    </source>
</evidence>
<gene>
    <name evidence="2" type="ORF">LTRI10_LOCUS19597</name>
</gene>